<dbReference type="PROSITE" id="PS00143">
    <property type="entry name" value="INSULINASE"/>
    <property type="match status" value="1"/>
</dbReference>
<dbReference type="OrthoDB" id="952271at2759"/>
<protein>
    <submittedName>
        <fullName evidence="13">Insulin-degrading enzyme</fullName>
    </submittedName>
</protein>
<feature type="domain" description="Peptidase M16 middle/third" evidence="11">
    <location>
        <begin position="368"/>
        <end position="655"/>
    </location>
</feature>
<keyword evidence="14" id="KW-1185">Reference proteome</keyword>
<keyword evidence="4" id="KW-0479">Metal-binding</keyword>
<dbReference type="InterPro" id="IPR050626">
    <property type="entry name" value="Peptidase_M16"/>
</dbReference>
<keyword evidence="5" id="KW-0378">Hydrolase</keyword>
<dbReference type="EMBL" id="CCKQ01007656">
    <property type="protein sequence ID" value="CDW79064.1"/>
    <property type="molecule type" value="Genomic_DNA"/>
</dbReference>
<dbReference type="InterPro" id="IPR032632">
    <property type="entry name" value="Peptidase_M16_M"/>
</dbReference>
<dbReference type="GO" id="GO:0006508">
    <property type="term" value="P:proteolysis"/>
    <property type="evidence" value="ECO:0007669"/>
    <property type="project" value="UniProtKB-KW"/>
</dbReference>
<dbReference type="Gene3D" id="3.30.830.10">
    <property type="entry name" value="Metalloenzyme, LuxS/M16 peptidase-like"/>
    <property type="match status" value="4"/>
</dbReference>
<dbReference type="InParanoid" id="A0A078AA49"/>
<dbReference type="InterPro" id="IPR054734">
    <property type="entry name" value="PqqF-like_C_4"/>
</dbReference>
<reference evidence="13 14" key="1">
    <citation type="submission" date="2014-06" db="EMBL/GenBank/DDBJ databases">
        <authorList>
            <person name="Swart Estienne"/>
        </authorList>
    </citation>
    <scope>NUCLEOTIDE SEQUENCE [LARGE SCALE GENOMIC DNA]</scope>
    <source>
        <strain evidence="13 14">130c</strain>
    </source>
</reference>
<comment type="similarity">
    <text evidence="2 8">Belongs to the peptidase M16 family.</text>
</comment>
<name>A0A078AA49_STYLE</name>
<proteinExistence type="inferred from homology"/>
<feature type="domain" description="Coenzyme PQQ synthesis protein F-like C-terminal lobe" evidence="12">
    <location>
        <begin position="769"/>
        <end position="866"/>
    </location>
</feature>
<evidence type="ECO:0000259" key="12">
    <source>
        <dbReference type="Pfam" id="PF22456"/>
    </source>
</evidence>
<evidence type="ECO:0000259" key="10">
    <source>
        <dbReference type="Pfam" id="PF05193"/>
    </source>
</evidence>
<dbReference type="InterPro" id="IPR001431">
    <property type="entry name" value="Pept_M16_Zn_BS"/>
</dbReference>
<dbReference type="Proteomes" id="UP000039865">
    <property type="component" value="Unassembled WGS sequence"/>
</dbReference>
<dbReference type="PANTHER" id="PTHR43690:SF18">
    <property type="entry name" value="INSULIN-DEGRADING ENZYME-RELATED"/>
    <property type="match status" value="1"/>
</dbReference>
<evidence type="ECO:0000256" key="6">
    <source>
        <dbReference type="ARBA" id="ARBA00022833"/>
    </source>
</evidence>
<evidence type="ECO:0000256" key="1">
    <source>
        <dbReference type="ARBA" id="ARBA00001947"/>
    </source>
</evidence>
<evidence type="ECO:0000259" key="9">
    <source>
        <dbReference type="Pfam" id="PF00675"/>
    </source>
</evidence>
<dbReference type="GO" id="GO:0005737">
    <property type="term" value="C:cytoplasm"/>
    <property type="evidence" value="ECO:0007669"/>
    <property type="project" value="UniProtKB-ARBA"/>
</dbReference>
<dbReference type="GO" id="GO:0004222">
    <property type="term" value="F:metalloendopeptidase activity"/>
    <property type="evidence" value="ECO:0007669"/>
    <property type="project" value="InterPro"/>
</dbReference>
<sequence length="970" mass="113172">MSTNIIKSQSDTRQYKHITLANKMQILMVSDPEADKSAASLDVKVGCSLDPKPLYGTAHFLEHMLFMGTEKYPSENEYTEFIKNNGGSDNAFTSLTDTNYYFDISNEAFAEALERFSHFFKKPLLGESSTEREMKAVDSEFNQSLQSDAWRYFAVMQENCNPEGLLNRFNCGNLESLKQDGIRDALLEFHKKWYSANIMKLCVVSNKSIDELETLVNELFNEVPNHDVVVPNLGEPAPLLPSDLGQLYKFVPVKDKDILNLYWVLPYSQLEHRSQPLKYFSNLFGHEGENSILSYLISEGLALELSSGYDHELWNFSCFYVDITLTRKGLENVERVIESVFTYAHNIKAKGVQDYIFDEIKRVGEINFTFADKSGPQRYALRLAGKMQTFEGDDLPYILQHSYIADVFDKPRIEQMLDLMLDYKNLNIFIRSKSLESICDREDRWYKTKYSRQSFSEEMIRIISSPNVPINKKQLDYPPPNNLLPKDLDVLEANQAHSARPILVQQWNETDLWYKKDDKFKRPKAIVEMKLYTNDCMFGRTAHARVFIEVWNNMLKETLREFNYTASMAELETTTSVYHDNVNFVWNGYNDSLPVFVVETLQRVKSFRVEDYKETFDQVKEKLLQEWHNFYLEQTYIQAYSNFENIIVSGAYEKRTLRNILENFTHEDLISVSKDWLKSGRTLWFVDGNISKDSAISLVEKAREILQIRPVDKEDLVDIRCIALPAQQTQLLEVPLQDKTNENSCLVSYFEVGLEANDIRKKLTHQVVMQYLDEPTFNQLRTIEQLGYVVFARSSSFRDVIGSRFIVQSPGQSCEYIVNSLNTLLNVQRQKVKELSDEDFKTQVDSVMTKIAEKDYNLNSEHSRLWGEISTHKYVFDRQEKEIEILKTLTKQQFQDHFEKTFFIDRKRLDYELTSEKHKEGQEEWKAKNLAAYYPNAEERVQVEVSLQTFKKQMSLHPDLFKASYASFKM</sequence>
<dbReference type="PANTHER" id="PTHR43690">
    <property type="entry name" value="NARDILYSIN"/>
    <property type="match status" value="1"/>
</dbReference>
<dbReference type="InterPro" id="IPR011249">
    <property type="entry name" value="Metalloenz_LuxS/M16"/>
</dbReference>
<evidence type="ECO:0000256" key="3">
    <source>
        <dbReference type="ARBA" id="ARBA00022670"/>
    </source>
</evidence>
<evidence type="ECO:0000256" key="2">
    <source>
        <dbReference type="ARBA" id="ARBA00007261"/>
    </source>
</evidence>
<dbReference type="Pfam" id="PF22456">
    <property type="entry name" value="PqqF-like_C_4"/>
    <property type="match status" value="1"/>
</dbReference>
<dbReference type="MEROPS" id="M16.A09"/>
<dbReference type="Pfam" id="PF00675">
    <property type="entry name" value="Peptidase_M16"/>
    <property type="match status" value="1"/>
</dbReference>
<evidence type="ECO:0000256" key="5">
    <source>
        <dbReference type="ARBA" id="ARBA00022801"/>
    </source>
</evidence>
<keyword evidence="7" id="KW-0482">Metalloprotease</keyword>
<dbReference type="SUPFAM" id="SSF63411">
    <property type="entry name" value="LuxS/MPP-like metallohydrolase"/>
    <property type="match status" value="4"/>
</dbReference>
<dbReference type="InterPro" id="IPR011765">
    <property type="entry name" value="Pept_M16_N"/>
</dbReference>
<dbReference type="InterPro" id="IPR007863">
    <property type="entry name" value="Peptidase_M16_C"/>
</dbReference>
<dbReference type="Pfam" id="PF16187">
    <property type="entry name" value="Peptidase_M16_M"/>
    <property type="match status" value="1"/>
</dbReference>
<organism evidence="13 14">
    <name type="scientific">Stylonychia lemnae</name>
    <name type="common">Ciliate</name>
    <dbReference type="NCBI Taxonomy" id="5949"/>
    <lineage>
        <taxon>Eukaryota</taxon>
        <taxon>Sar</taxon>
        <taxon>Alveolata</taxon>
        <taxon>Ciliophora</taxon>
        <taxon>Intramacronucleata</taxon>
        <taxon>Spirotrichea</taxon>
        <taxon>Stichotrichia</taxon>
        <taxon>Sporadotrichida</taxon>
        <taxon>Oxytrichidae</taxon>
        <taxon>Stylonychinae</taxon>
        <taxon>Stylonychia</taxon>
    </lineage>
</organism>
<feature type="domain" description="Peptidase M16 C-terminal" evidence="10">
    <location>
        <begin position="183"/>
        <end position="362"/>
    </location>
</feature>
<dbReference type="FunFam" id="3.30.830.10:FF:000005">
    <property type="entry name" value="nardilysin isoform X1"/>
    <property type="match status" value="1"/>
</dbReference>
<evidence type="ECO:0000259" key="11">
    <source>
        <dbReference type="Pfam" id="PF16187"/>
    </source>
</evidence>
<keyword evidence="6" id="KW-0862">Zinc</keyword>
<evidence type="ECO:0000256" key="8">
    <source>
        <dbReference type="RuleBase" id="RU004447"/>
    </source>
</evidence>
<keyword evidence="3" id="KW-0645">Protease</keyword>
<accession>A0A078AA49</accession>
<comment type="cofactor">
    <cofactor evidence="1">
        <name>Zn(2+)</name>
        <dbReference type="ChEBI" id="CHEBI:29105"/>
    </cofactor>
</comment>
<dbReference type="Pfam" id="PF05193">
    <property type="entry name" value="Peptidase_M16_C"/>
    <property type="match status" value="1"/>
</dbReference>
<evidence type="ECO:0000313" key="14">
    <source>
        <dbReference type="Proteomes" id="UP000039865"/>
    </source>
</evidence>
<dbReference type="OMA" id="FLECYIH"/>
<dbReference type="GO" id="GO:0046872">
    <property type="term" value="F:metal ion binding"/>
    <property type="evidence" value="ECO:0007669"/>
    <property type="project" value="UniProtKB-KW"/>
</dbReference>
<evidence type="ECO:0000256" key="4">
    <source>
        <dbReference type="ARBA" id="ARBA00022723"/>
    </source>
</evidence>
<gene>
    <name evidence="13" type="primary">Contig12617.g13460</name>
    <name evidence="13" type="ORF">STYLEM_8049</name>
</gene>
<evidence type="ECO:0000313" key="13">
    <source>
        <dbReference type="EMBL" id="CDW79064.1"/>
    </source>
</evidence>
<evidence type="ECO:0000256" key="7">
    <source>
        <dbReference type="ARBA" id="ARBA00023049"/>
    </source>
</evidence>
<dbReference type="FunFam" id="3.30.830.10:FF:000012">
    <property type="entry name" value="Protease 3"/>
    <property type="match status" value="1"/>
</dbReference>
<feature type="domain" description="Peptidase M16 N-terminal" evidence="9">
    <location>
        <begin position="26"/>
        <end position="158"/>
    </location>
</feature>
<dbReference type="AlphaFoldDB" id="A0A078AA49"/>